<evidence type="ECO:0000256" key="1">
    <source>
        <dbReference type="ARBA" id="ARBA00022737"/>
    </source>
</evidence>
<dbReference type="SMART" id="SM00322">
    <property type="entry name" value="KH"/>
    <property type="match status" value="1"/>
</dbReference>
<name>A0A5S9WWW4_ARATH</name>
<evidence type="ECO:0000313" key="6">
    <source>
        <dbReference type="Proteomes" id="UP000434276"/>
    </source>
</evidence>
<keyword evidence="2" id="KW-0694">RNA-binding</keyword>
<dbReference type="GO" id="GO:0003723">
    <property type="term" value="F:RNA binding"/>
    <property type="evidence" value="ECO:0007669"/>
    <property type="project" value="UniProtKB-UniRule"/>
</dbReference>
<dbReference type="Proteomes" id="UP000434276">
    <property type="component" value="Unassembled WGS sequence"/>
</dbReference>
<reference evidence="5 6" key="1">
    <citation type="submission" date="2019-12" db="EMBL/GenBank/DDBJ databases">
        <authorList>
            <person name="Jiao W.-B."/>
            <person name="Schneeberger K."/>
        </authorList>
    </citation>
    <scope>NUCLEOTIDE SEQUENCE [LARGE SCALE GENOMIC DNA]</scope>
    <source>
        <strain evidence="6">cv. C24</strain>
    </source>
</reference>
<dbReference type="OrthoDB" id="1937934at2759"/>
<organism evidence="5 6">
    <name type="scientific">Arabidopsis thaliana</name>
    <name type="common">Mouse-ear cress</name>
    <dbReference type="NCBI Taxonomy" id="3702"/>
    <lineage>
        <taxon>Eukaryota</taxon>
        <taxon>Viridiplantae</taxon>
        <taxon>Streptophyta</taxon>
        <taxon>Embryophyta</taxon>
        <taxon>Tracheophyta</taxon>
        <taxon>Spermatophyta</taxon>
        <taxon>Magnoliopsida</taxon>
        <taxon>eudicotyledons</taxon>
        <taxon>Gunneridae</taxon>
        <taxon>Pentapetalae</taxon>
        <taxon>rosids</taxon>
        <taxon>malvids</taxon>
        <taxon>Brassicales</taxon>
        <taxon>Brassicaceae</taxon>
        <taxon>Camelineae</taxon>
        <taxon>Arabidopsis</taxon>
    </lineage>
</organism>
<gene>
    <name evidence="5" type="ORF">C24_LOCUS7232</name>
</gene>
<feature type="compositionally biased region" description="Basic and acidic residues" evidence="3">
    <location>
        <begin position="174"/>
        <end position="188"/>
    </location>
</feature>
<evidence type="ECO:0000256" key="3">
    <source>
        <dbReference type="SAM" id="MobiDB-lite"/>
    </source>
</evidence>
<evidence type="ECO:0000259" key="4">
    <source>
        <dbReference type="SMART" id="SM00322"/>
    </source>
</evidence>
<dbReference type="PANTHER" id="PTHR10288">
    <property type="entry name" value="KH DOMAIN CONTAINING RNA BINDING PROTEIN"/>
    <property type="match status" value="1"/>
</dbReference>
<keyword evidence="1" id="KW-0677">Repeat</keyword>
<sequence length="203" mass="22938">MRVNEALPGCDERVVTIYSNSEERNRIEDDNEDFVCPAFDALFKVHDMVVVEVFDDDDDYNDNDEYSEGQTVVTVRMLVPSDQIGYLIGKGGPIIQTLRNDTNAHIRVRNDNLPMCALALSHDELLQIIGDPSAVREALYQITGSLDAAIKALTQVMLRLRANTSSKSRHRKGENHPHGSEEFARNEDYGQMNVNSPIRNRVY</sequence>
<evidence type="ECO:0000256" key="2">
    <source>
        <dbReference type="PROSITE-ProRule" id="PRU00117"/>
    </source>
</evidence>
<dbReference type="CDD" id="cd22460">
    <property type="entry name" value="KH-I_PEPPER_rpt2_like"/>
    <property type="match status" value="1"/>
</dbReference>
<dbReference type="Gene3D" id="3.30.310.210">
    <property type="match status" value="1"/>
</dbReference>
<feature type="compositionally biased region" description="Polar residues" evidence="3">
    <location>
        <begin position="192"/>
        <end position="203"/>
    </location>
</feature>
<dbReference type="Pfam" id="PF00013">
    <property type="entry name" value="KH_1"/>
    <property type="match status" value="1"/>
</dbReference>
<feature type="domain" description="K Homology" evidence="4">
    <location>
        <begin position="71"/>
        <end position="147"/>
    </location>
</feature>
<evidence type="ECO:0000313" key="5">
    <source>
        <dbReference type="EMBL" id="CAA0355697.1"/>
    </source>
</evidence>
<dbReference type="PROSITE" id="PS50084">
    <property type="entry name" value="KH_TYPE_1"/>
    <property type="match status" value="1"/>
</dbReference>
<dbReference type="InterPro" id="IPR004088">
    <property type="entry name" value="KH_dom_type_1"/>
</dbReference>
<dbReference type="ExpressionAtlas" id="A0A5S9WWW4">
    <property type="expression patterns" value="baseline and differential"/>
</dbReference>
<dbReference type="InterPro" id="IPR004087">
    <property type="entry name" value="KH_dom"/>
</dbReference>
<feature type="region of interest" description="Disordered" evidence="3">
    <location>
        <begin position="163"/>
        <end position="203"/>
    </location>
</feature>
<protein>
    <recommendedName>
        <fullName evidence="4">K Homology domain-containing protein</fullName>
    </recommendedName>
</protein>
<accession>A0A5S9WWW4</accession>
<proteinExistence type="predicted"/>
<dbReference type="EMBL" id="CACSHJ010000088">
    <property type="protein sequence ID" value="CAA0355697.1"/>
    <property type="molecule type" value="Genomic_DNA"/>
</dbReference>
<dbReference type="SUPFAM" id="SSF54791">
    <property type="entry name" value="Eukaryotic type KH-domain (KH-domain type I)"/>
    <property type="match status" value="1"/>
</dbReference>
<dbReference type="InterPro" id="IPR036612">
    <property type="entry name" value="KH_dom_type_1_sf"/>
</dbReference>
<dbReference type="AlphaFoldDB" id="A0A5S9WWW4"/>